<dbReference type="Proteomes" id="UP000232323">
    <property type="component" value="Unassembled WGS sequence"/>
</dbReference>
<evidence type="ECO:0000313" key="1">
    <source>
        <dbReference type="EMBL" id="GAX84205.1"/>
    </source>
</evidence>
<dbReference type="EMBL" id="BEGY01000119">
    <property type="protein sequence ID" value="GAX84205.1"/>
    <property type="molecule type" value="Genomic_DNA"/>
</dbReference>
<keyword evidence="2" id="KW-1185">Reference proteome</keyword>
<evidence type="ECO:0000313" key="2">
    <source>
        <dbReference type="Proteomes" id="UP000232323"/>
    </source>
</evidence>
<proteinExistence type="predicted"/>
<protein>
    <recommendedName>
        <fullName evidence="3">Protein kinase domain-containing protein</fullName>
    </recommendedName>
</protein>
<sequence>MPWSKEENVECCERVVSGGGLCGSEEGVSRGNVYLTSDCGDLHGRNEREGREAAAQGGGFRTQAQLGHWKTWMIMEYCDKGCLQNIVHGDLSSWKILLTASNPCDATGGLDFVAKMYSGSDHAESYVTREHAALPRHCSSTLPRHCSSTLPRHCSSTVCSALSTLYVFYDVENRPGFEDVCTLLYELTLRKEDSLQDVEILTL</sequence>
<evidence type="ECO:0008006" key="3">
    <source>
        <dbReference type="Google" id="ProtNLM"/>
    </source>
</evidence>
<gene>
    <name evidence="1" type="ORF">CEUSTIGMA_g11628.t1</name>
</gene>
<reference evidence="1 2" key="1">
    <citation type="submission" date="2017-08" db="EMBL/GenBank/DDBJ databases">
        <title>Acidophilic green algal genome provides insights into adaptation to an acidic environment.</title>
        <authorList>
            <person name="Hirooka S."/>
            <person name="Hirose Y."/>
            <person name="Kanesaki Y."/>
            <person name="Higuchi S."/>
            <person name="Fujiwara T."/>
            <person name="Onuma R."/>
            <person name="Era A."/>
            <person name="Ohbayashi R."/>
            <person name="Uzuka A."/>
            <person name="Nozaki H."/>
            <person name="Yoshikawa H."/>
            <person name="Miyagishima S.Y."/>
        </authorList>
    </citation>
    <scope>NUCLEOTIDE SEQUENCE [LARGE SCALE GENOMIC DNA]</scope>
    <source>
        <strain evidence="1 2">NIES-2499</strain>
    </source>
</reference>
<organism evidence="1 2">
    <name type="scientific">Chlamydomonas eustigma</name>
    <dbReference type="NCBI Taxonomy" id="1157962"/>
    <lineage>
        <taxon>Eukaryota</taxon>
        <taxon>Viridiplantae</taxon>
        <taxon>Chlorophyta</taxon>
        <taxon>core chlorophytes</taxon>
        <taxon>Chlorophyceae</taxon>
        <taxon>CS clade</taxon>
        <taxon>Chlamydomonadales</taxon>
        <taxon>Chlamydomonadaceae</taxon>
        <taxon>Chlamydomonas</taxon>
    </lineage>
</organism>
<dbReference type="AlphaFoldDB" id="A0A250XM76"/>
<name>A0A250XM76_9CHLO</name>
<comment type="caution">
    <text evidence="1">The sequence shown here is derived from an EMBL/GenBank/DDBJ whole genome shotgun (WGS) entry which is preliminary data.</text>
</comment>
<accession>A0A250XM76</accession>